<feature type="transmembrane region" description="Helical" evidence="6">
    <location>
        <begin position="307"/>
        <end position="325"/>
    </location>
</feature>
<evidence type="ECO:0000256" key="1">
    <source>
        <dbReference type="ARBA" id="ARBA00004651"/>
    </source>
</evidence>
<protein>
    <submittedName>
        <fullName evidence="7">LPS side chain defect: putative O-antigen transferase</fullName>
    </submittedName>
</protein>
<gene>
    <name evidence="7" type="ORF">ERS008476_01887</name>
</gene>
<feature type="transmembrane region" description="Helical" evidence="6">
    <location>
        <begin position="7"/>
        <end position="28"/>
    </location>
</feature>
<evidence type="ECO:0000256" key="5">
    <source>
        <dbReference type="ARBA" id="ARBA00023136"/>
    </source>
</evidence>
<evidence type="ECO:0000256" key="2">
    <source>
        <dbReference type="ARBA" id="ARBA00022475"/>
    </source>
</evidence>
<feature type="transmembrane region" description="Helical" evidence="6">
    <location>
        <begin position="81"/>
        <end position="102"/>
    </location>
</feature>
<dbReference type="PANTHER" id="PTHR30250:SF11">
    <property type="entry name" value="O-ANTIGEN TRANSPORTER-RELATED"/>
    <property type="match status" value="1"/>
</dbReference>
<proteinExistence type="predicted"/>
<dbReference type="PANTHER" id="PTHR30250">
    <property type="entry name" value="PST FAMILY PREDICTED COLANIC ACID TRANSPORTER"/>
    <property type="match status" value="1"/>
</dbReference>
<dbReference type="EMBL" id="CWJI01000003">
    <property type="protein sequence ID" value="CRY54917.1"/>
    <property type="molecule type" value="Genomic_DNA"/>
</dbReference>
<evidence type="ECO:0000313" key="7">
    <source>
        <dbReference type="EMBL" id="CRY54917.1"/>
    </source>
</evidence>
<feature type="transmembrane region" description="Helical" evidence="6">
    <location>
        <begin position="154"/>
        <end position="175"/>
    </location>
</feature>
<evidence type="ECO:0000256" key="4">
    <source>
        <dbReference type="ARBA" id="ARBA00022989"/>
    </source>
</evidence>
<feature type="transmembrane region" description="Helical" evidence="6">
    <location>
        <begin position="265"/>
        <end position="287"/>
    </location>
</feature>
<evidence type="ECO:0000256" key="6">
    <source>
        <dbReference type="SAM" id="Phobius"/>
    </source>
</evidence>
<comment type="subcellular location">
    <subcellularLocation>
        <location evidence="1">Cell membrane</location>
        <topology evidence="1">Multi-pass membrane protein</topology>
    </subcellularLocation>
</comment>
<dbReference type="Proteomes" id="UP000043316">
    <property type="component" value="Unassembled WGS sequence"/>
</dbReference>
<keyword evidence="2" id="KW-1003">Cell membrane</keyword>
<feature type="transmembrane region" description="Helical" evidence="6">
    <location>
        <begin position="375"/>
        <end position="393"/>
    </location>
</feature>
<feature type="transmembrane region" description="Helical" evidence="6">
    <location>
        <begin position="40"/>
        <end position="60"/>
    </location>
</feature>
<feature type="transmembrane region" description="Helical" evidence="6">
    <location>
        <begin position="399"/>
        <end position="423"/>
    </location>
</feature>
<sequence>MHIPKHIIVAFSAWGGRLVTVFVQFYSIKILLDLLGTDGYAVFTVMASLLGWFMLADFGIGYSLQNRISDRRVKNQEYQDLIFIATVAVVPLLILFLLLIYFTTPLLSEFLLSDFSFLNDELRIEILQLTSLIFLTTSIGNISFKIWFAEHKGWIPNIIPALSSILGLILLFGITSTDSNLARIIIVTIKYFYLPAAVIAIFSFLLKMIPSLKYYNLFTKENFYLLLINGGGFFIFSFLSALVLQVDYIIMSKTLIGKDVVIYNIMSKIFGLVNFIYAALLQSLWPVCAEASSRGRISDLLKIAKRYIFFGFMIVLFSAIFVFLLKDLILKLLAANQGLEFSLILIVLFSIYHLLRIWTDTYAMFLLSAGKLKPLWISVPFQAFLSIILQWYGAVNYGLAGLIGGLILSFLLTVVWWLPLCFIRLVKNNKIGSI</sequence>
<dbReference type="CDD" id="cd12082">
    <property type="entry name" value="MATE_like"/>
    <property type="match status" value="1"/>
</dbReference>
<feature type="transmembrane region" description="Helical" evidence="6">
    <location>
        <begin position="337"/>
        <end position="355"/>
    </location>
</feature>
<keyword evidence="3 6" id="KW-0812">Transmembrane</keyword>
<keyword evidence="5 6" id="KW-0472">Membrane</keyword>
<feature type="transmembrane region" description="Helical" evidence="6">
    <location>
        <begin position="122"/>
        <end position="142"/>
    </location>
</feature>
<accession>A0A0H5LVG0</accession>
<feature type="transmembrane region" description="Helical" evidence="6">
    <location>
        <begin position="181"/>
        <end position="202"/>
    </location>
</feature>
<dbReference type="GO" id="GO:0005886">
    <property type="term" value="C:plasma membrane"/>
    <property type="evidence" value="ECO:0007669"/>
    <property type="project" value="UniProtKB-SubCell"/>
</dbReference>
<keyword evidence="4 6" id="KW-1133">Transmembrane helix</keyword>
<keyword evidence="7" id="KW-0808">Transferase</keyword>
<name>A0A0H5LVG0_YERIN</name>
<reference evidence="8" key="1">
    <citation type="submission" date="2015-03" db="EMBL/GenBank/DDBJ databases">
        <authorList>
            <consortium name="Pathogen Informatics"/>
        </authorList>
    </citation>
    <scope>NUCLEOTIDE SEQUENCE [LARGE SCALE GENOMIC DNA]</scope>
    <source>
        <strain evidence="8">R148</strain>
    </source>
</reference>
<dbReference type="AlphaFoldDB" id="A0A0H5LVG0"/>
<dbReference type="InterPro" id="IPR050833">
    <property type="entry name" value="Poly_Biosynth_Transport"/>
</dbReference>
<evidence type="ECO:0000313" key="8">
    <source>
        <dbReference type="Proteomes" id="UP000043316"/>
    </source>
</evidence>
<dbReference type="GO" id="GO:0016740">
    <property type="term" value="F:transferase activity"/>
    <property type="evidence" value="ECO:0007669"/>
    <property type="project" value="UniProtKB-KW"/>
</dbReference>
<organism evidence="7 8">
    <name type="scientific">Yersinia intermedia</name>
    <dbReference type="NCBI Taxonomy" id="631"/>
    <lineage>
        <taxon>Bacteria</taxon>
        <taxon>Pseudomonadati</taxon>
        <taxon>Pseudomonadota</taxon>
        <taxon>Gammaproteobacteria</taxon>
        <taxon>Enterobacterales</taxon>
        <taxon>Yersiniaceae</taxon>
        <taxon>Yersinia</taxon>
    </lineage>
</organism>
<evidence type="ECO:0000256" key="3">
    <source>
        <dbReference type="ARBA" id="ARBA00022692"/>
    </source>
</evidence>
<feature type="transmembrane region" description="Helical" evidence="6">
    <location>
        <begin position="223"/>
        <end position="245"/>
    </location>
</feature>